<comment type="similarity">
    <text evidence="2">Belongs to the ycf33 family.</text>
</comment>
<dbReference type="EMBL" id="MF101424">
    <property type="protein sequence ID" value="ARW62769.1"/>
    <property type="molecule type" value="Genomic_DNA"/>
</dbReference>
<reference evidence="6" key="1">
    <citation type="journal article" date="2017" name="J. Phycol.">
        <title>Analysis of chloroplast genomes and a supermatrix inform reclassification of the Rhodomelaceae (Rhodophyta).</title>
        <authorList>
            <person name="Diaz-Tapia P."/>
            <person name="Maggs C.A."/>
            <person name="West J.A."/>
            <person name="Verbruggen H."/>
        </authorList>
    </citation>
    <scope>NUCLEOTIDE SEQUENCE</scope>
    <source>
        <strain evidence="6">PD508</strain>
    </source>
</reference>
<dbReference type="Pfam" id="PF05421">
    <property type="entry name" value="DUF751"/>
    <property type="match status" value="1"/>
</dbReference>
<name>A0A1Z1M9Y1_RHOCN</name>
<keyword evidence="6" id="KW-0150">Chloroplast</keyword>
<dbReference type="InterPro" id="IPR008470">
    <property type="entry name" value="Uncharacterised_Ycf33"/>
</dbReference>
<protein>
    <recommendedName>
        <fullName evidence="3">Uncharacterized protein ycf33</fullName>
    </recommendedName>
</protein>
<feature type="transmembrane region" description="Helical" evidence="5">
    <location>
        <begin position="14"/>
        <end position="34"/>
    </location>
</feature>
<evidence type="ECO:0000256" key="5">
    <source>
        <dbReference type="SAM" id="Phobius"/>
    </source>
</evidence>
<organism evidence="6">
    <name type="scientific">Rhodomela confervoides</name>
    <name type="common">Red alga</name>
    <dbReference type="NCBI Taxonomy" id="35163"/>
    <lineage>
        <taxon>Eukaryota</taxon>
        <taxon>Rhodophyta</taxon>
        <taxon>Florideophyceae</taxon>
        <taxon>Rhodymeniophycidae</taxon>
        <taxon>Ceramiales</taxon>
        <taxon>Rhodomelaceae</taxon>
        <taxon>Rhodomela</taxon>
    </lineage>
</organism>
<keyword evidence="5" id="KW-0812">Transmembrane</keyword>
<sequence>MSDFWRNLYKFPRFLISVLIGFFLTTFQPVFKLLKGKTNRMLFIIIIVSIIETCYRILIKMTGIE</sequence>
<feature type="transmembrane region" description="Helical" evidence="5">
    <location>
        <begin position="41"/>
        <end position="59"/>
    </location>
</feature>
<comment type="subcellular location">
    <subcellularLocation>
        <location evidence="1">Plastid</location>
    </subcellularLocation>
</comment>
<dbReference type="AlphaFoldDB" id="A0A1Z1M9Y1"/>
<evidence type="ECO:0000256" key="2">
    <source>
        <dbReference type="ARBA" id="ARBA00010985"/>
    </source>
</evidence>
<evidence type="ECO:0000256" key="4">
    <source>
        <dbReference type="ARBA" id="ARBA00022640"/>
    </source>
</evidence>
<keyword evidence="5" id="KW-0472">Membrane</keyword>
<dbReference type="GO" id="GO:0009536">
    <property type="term" value="C:plastid"/>
    <property type="evidence" value="ECO:0007669"/>
    <property type="project" value="UniProtKB-SubCell"/>
</dbReference>
<keyword evidence="5" id="KW-1133">Transmembrane helix</keyword>
<dbReference type="RefSeq" id="YP_009394207.1">
    <property type="nucleotide sequence ID" value="NC_035271.1"/>
</dbReference>
<evidence type="ECO:0000256" key="1">
    <source>
        <dbReference type="ARBA" id="ARBA00004474"/>
    </source>
</evidence>
<geneLocation type="chloroplast" evidence="6"/>
<keyword evidence="4 6" id="KW-0934">Plastid</keyword>
<proteinExistence type="inferred from homology"/>
<gene>
    <name evidence="6" type="primary">ycf33</name>
</gene>
<accession>A0A1Z1M9Y1</accession>
<dbReference type="GeneID" id="33356024"/>
<evidence type="ECO:0000256" key="3">
    <source>
        <dbReference type="ARBA" id="ARBA00021584"/>
    </source>
</evidence>
<evidence type="ECO:0000313" key="6">
    <source>
        <dbReference type="EMBL" id="ARW62769.1"/>
    </source>
</evidence>